<dbReference type="EMBL" id="JAAGMN010008428">
    <property type="protein sequence ID" value="NEE20104.1"/>
    <property type="molecule type" value="Genomic_DNA"/>
</dbReference>
<dbReference type="GO" id="GO:0005886">
    <property type="term" value="C:plasma membrane"/>
    <property type="evidence" value="ECO:0007669"/>
    <property type="project" value="TreeGrafter"/>
</dbReference>
<evidence type="ECO:0000256" key="1">
    <source>
        <dbReference type="ARBA" id="ARBA00023002"/>
    </source>
</evidence>
<dbReference type="Gene3D" id="1.20.140.10">
    <property type="entry name" value="Butyryl-CoA Dehydrogenase, subunit A, domain 3"/>
    <property type="match status" value="1"/>
</dbReference>
<comment type="caution">
    <text evidence="2">The sequence shown here is derived from an EMBL/GenBank/DDBJ whole genome shotgun (WGS) entry which is preliminary data.</text>
</comment>
<name>A0A6G3XR24_9ACTN</name>
<dbReference type="SUPFAM" id="SSF56645">
    <property type="entry name" value="Acyl-CoA dehydrogenase NM domain-like"/>
    <property type="match status" value="1"/>
</dbReference>
<dbReference type="PANTHER" id="PTHR43292">
    <property type="entry name" value="ACYL-COA DEHYDROGENASE"/>
    <property type="match status" value="1"/>
</dbReference>
<proteinExistence type="predicted"/>
<sequence>LINTLASHDTTASYYENIRVPVSRRVGEENKGWRLITNQLNHERVTLAAHGTMAVRALHNVQRWASDTK</sequence>
<dbReference type="AlphaFoldDB" id="A0A6G3XR24"/>
<dbReference type="InterPro" id="IPR009100">
    <property type="entry name" value="AcylCoA_DH/oxidase_NM_dom_sf"/>
</dbReference>
<dbReference type="InterPro" id="IPR052161">
    <property type="entry name" value="Mycobact_Acyl-CoA_DH"/>
</dbReference>
<protein>
    <submittedName>
        <fullName evidence="2">Acyl-CoA dehydrogenase</fullName>
    </submittedName>
</protein>
<feature type="non-terminal residue" evidence="2">
    <location>
        <position position="1"/>
    </location>
</feature>
<organism evidence="2">
    <name type="scientific">Streptomyces sp. SID7499</name>
    <dbReference type="NCBI Taxonomy" id="2706086"/>
    <lineage>
        <taxon>Bacteria</taxon>
        <taxon>Bacillati</taxon>
        <taxon>Actinomycetota</taxon>
        <taxon>Actinomycetes</taxon>
        <taxon>Kitasatosporales</taxon>
        <taxon>Streptomycetaceae</taxon>
        <taxon>Streptomyces</taxon>
    </lineage>
</organism>
<gene>
    <name evidence="2" type="ORF">G3M58_78285</name>
</gene>
<dbReference type="PANTHER" id="PTHR43292:SF3">
    <property type="entry name" value="ACYL-COA DEHYDROGENASE FADE29"/>
    <property type="match status" value="1"/>
</dbReference>
<evidence type="ECO:0000313" key="2">
    <source>
        <dbReference type="EMBL" id="NEE20104.1"/>
    </source>
</evidence>
<dbReference type="GO" id="GO:0016627">
    <property type="term" value="F:oxidoreductase activity, acting on the CH-CH group of donors"/>
    <property type="evidence" value="ECO:0007669"/>
    <property type="project" value="InterPro"/>
</dbReference>
<feature type="non-terminal residue" evidence="2">
    <location>
        <position position="69"/>
    </location>
</feature>
<accession>A0A6G3XR24</accession>
<reference evidence="2" key="1">
    <citation type="submission" date="2020-01" db="EMBL/GenBank/DDBJ databases">
        <title>Insect and environment-associated Actinomycetes.</title>
        <authorList>
            <person name="Currrie C."/>
            <person name="Chevrette M."/>
            <person name="Carlson C."/>
            <person name="Stubbendieck R."/>
            <person name="Wendt-Pienkowski E."/>
        </authorList>
    </citation>
    <scope>NUCLEOTIDE SEQUENCE</scope>
    <source>
        <strain evidence="2">SID7499</strain>
    </source>
</reference>
<keyword evidence="1" id="KW-0560">Oxidoreductase</keyword>